<keyword evidence="4" id="KW-1185">Reference proteome</keyword>
<feature type="region of interest" description="Disordered" evidence="1">
    <location>
        <begin position="466"/>
        <end position="534"/>
    </location>
</feature>
<accession>K1WFI3</accession>
<dbReference type="OrthoDB" id="3565386at2759"/>
<name>K1WFI3_MARBU</name>
<evidence type="ECO:0000256" key="1">
    <source>
        <dbReference type="SAM" id="MobiDB-lite"/>
    </source>
</evidence>
<dbReference type="HOGENOM" id="CLU_397989_0_0_1"/>
<feature type="region of interest" description="Disordered" evidence="1">
    <location>
        <begin position="597"/>
        <end position="692"/>
    </location>
</feature>
<feature type="compositionally biased region" description="Low complexity" evidence="1">
    <location>
        <begin position="489"/>
        <end position="501"/>
    </location>
</feature>
<feature type="compositionally biased region" description="Low complexity" evidence="1">
    <location>
        <begin position="601"/>
        <end position="640"/>
    </location>
</feature>
<feature type="compositionally biased region" description="Low complexity" evidence="1">
    <location>
        <begin position="570"/>
        <end position="579"/>
    </location>
</feature>
<dbReference type="Proteomes" id="UP000006753">
    <property type="component" value="Unassembled WGS sequence"/>
</dbReference>
<dbReference type="AlphaFoldDB" id="K1WFI3"/>
<organism evidence="3 4">
    <name type="scientific">Marssonina brunnea f. sp. multigermtubi (strain MB_m1)</name>
    <name type="common">Marssonina leaf spot fungus</name>
    <dbReference type="NCBI Taxonomy" id="1072389"/>
    <lineage>
        <taxon>Eukaryota</taxon>
        <taxon>Fungi</taxon>
        <taxon>Dikarya</taxon>
        <taxon>Ascomycota</taxon>
        <taxon>Pezizomycotina</taxon>
        <taxon>Leotiomycetes</taxon>
        <taxon>Helotiales</taxon>
        <taxon>Drepanopezizaceae</taxon>
        <taxon>Drepanopeziza</taxon>
    </lineage>
</organism>
<protein>
    <submittedName>
        <fullName evidence="3">Uncharacterized protein</fullName>
    </submittedName>
</protein>
<dbReference type="KEGG" id="mbe:MBM_05484"/>
<feature type="signal peptide" evidence="2">
    <location>
        <begin position="1"/>
        <end position="19"/>
    </location>
</feature>
<keyword evidence="2" id="KW-0732">Signal</keyword>
<evidence type="ECO:0000313" key="3">
    <source>
        <dbReference type="EMBL" id="EKD16190.1"/>
    </source>
</evidence>
<feature type="compositionally biased region" description="Low complexity" evidence="1">
    <location>
        <begin position="514"/>
        <end position="534"/>
    </location>
</feature>
<proteinExistence type="predicted"/>
<evidence type="ECO:0000256" key="2">
    <source>
        <dbReference type="SAM" id="SignalP"/>
    </source>
</evidence>
<feature type="compositionally biased region" description="Polar residues" evidence="1">
    <location>
        <begin position="683"/>
        <end position="692"/>
    </location>
</feature>
<feature type="compositionally biased region" description="Low complexity" evidence="1">
    <location>
        <begin position="648"/>
        <end position="668"/>
    </location>
</feature>
<evidence type="ECO:0000313" key="4">
    <source>
        <dbReference type="Proteomes" id="UP000006753"/>
    </source>
</evidence>
<dbReference type="EMBL" id="JH921439">
    <property type="protein sequence ID" value="EKD16190.1"/>
    <property type="molecule type" value="Genomic_DNA"/>
</dbReference>
<feature type="compositionally biased region" description="Low complexity" evidence="1">
    <location>
        <begin position="549"/>
        <end position="561"/>
    </location>
</feature>
<gene>
    <name evidence="3" type="ORF">MBM_05484</name>
</gene>
<dbReference type="InParanoid" id="K1WFI3"/>
<sequence>MRSDLTSVALAALFASVIAGPIHEAKDSAQKRDTSYRDFLGFRRQLMSTVTVPAAEATCTPCVSGSVETVTVTETAIETLTVAGCGSGYGGLMTTVTQANPQTVTVVQSGTVIQPPLIQTVYVTAPAAPPPGPPASAEGLLTYSAAGPSVVTLTGPGGIQSVMSLTRGRNVVTVDNVASIPTSIYERPLKPSVVTVTAGSQTAVATLSEGPNVVAVGSGDRVIYVTVTRTEAAVPEASAPRNIATAGDVIDIGSGSGEAVKTLSQGKNMIPVTRGGVVSTIYITASAPQASAPAGGVVTLTQNGGSKVVQTLTEGPNVVTYAEGGRQPSVVTITVPAGPTPGYGNGGSSGSSGSCEHVSVTVNIVIYQFIHPGYIQTITQSAIGHNVTSIASSPPVTVTTTITLVEGASATALPGINNGTIISNNTMVLDDATVLNNGTVLSGSNPSYNETALYPNTTHPAVKPMLPGSNPSAPAYEMKPLPLHNETVSGTNGTNTGSNGTDVAINGPVPLDETTSSTTLTTTSPAYHPSATVTSSLSPSLATLSAASASVSSSASISSTRTADRNAGRASSSAASSSVSLPAKIYPMKSADLKAETAFPSATSRSVSPPASTSSPKTSARRNASTPSSYPAPAAAGISSTKKDNSSKLRTLSPPSPRSSSSATKAAPESPEQYAAVPFPAITGSSAQLEKI</sequence>
<reference evidence="3 4" key="1">
    <citation type="journal article" date="2012" name="BMC Genomics">
        <title>Sequencing the genome of Marssonina brunnea reveals fungus-poplar co-evolution.</title>
        <authorList>
            <person name="Zhu S."/>
            <person name="Cao Y.-Z."/>
            <person name="Jiang C."/>
            <person name="Tan B.-Y."/>
            <person name="Wang Z."/>
            <person name="Feng S."/>
            <person name="Zhang L."/>
            <person name="Su X.-H."/>
            <person name="Brejova B."/>
            <person name="Vinar T."/>
            <person name="Xu M."/>
            <person name="Wang M.-X."/>
            <person name="Zhang S.-G."/>
            <person name="Huang M.-R."/>
            <person name="Wu R."/>
            <person name="Zhou Y."/>
        </authorList>
    </citation>
    <scope>NUCLEOTIDE SEQUENCE [LARGE SCALE GENOMIC DNA]</scope>
    <source>
        <strain evidence="3 4">MB_m1</strain>
    </source>
</reference>
<feature type="chain" id="PRO_5003852483" evidence="2">
    <location>
        <begin position="20"/>
        <end position="692"/>
    </location>
</feature>
<feature type="region of interest" description="Disordered" evidence="1">
    <location>
        <begin position="549"/>
        <end position="579"/>
    </location>
</feature>